<feature type="region of interest" description="Disordered" evidence="1">
    <location>
        <begin position="45"/>
        <end position="72"/>
    </location>
</feature>
<protein>
    <submittedName>
        <fullName evidence="2">Uncharacterized protein</fullName>
    </submittedName>
</protein>
<gene>
    <name evidence="2" type="ORF">TNIN_60791</name>
</gene>
<evidence type="ECO:0000313" key="3">
    <source>
        <dbReference type="Proteomes" id="UP000886998"/>
    </source>
</evidence>
<comment type="caution">
    <text evidence="2">The sequence shown here is derived from an EMBL/GenBank/DDBJ whole genome shotgun (WGS) entry which is preliminary data.</text>
</comment>
<dbReference type="AlphaFoldDB" id="A0A8X6Y059"/>
<name>A0A8X6Y059_9ARAC</name>
<sequence>MPPEPLTTNNKASQRQHGPETKATFNETIEQDRYLKRSTFSGSLFKSKIGSHPSQQGVIGEQYKQKAPHIQSPNKELYAQRSVKLEVTNCASQKFISQTDLWKRKLSGFDTMQKSGRRPIFREKDRRHMDDRCVCTARSRHDD</sequence>
<accession>A0A8X6Y059</accession>
<evidence type="ECO:0000313" key="2">
    <source>
        <dbReference type="EMBL" id="GFY60551.1"/>
    </source>
</evidence>
<dbReference type="Proteomes" id="UP000886998">
    <property type="component" value="Unassembled WGS sequence"/>
</dbReference>
<feature type="region of interest" description="Disordered" evidence="1">
    <location>
        <begin position="1"/>
        <end position="29"/>
    </location>
</feature>
<feature type="compositionally biased region" description="Polar residues" evidence="1">
    <location>
        <begin position="1"/>
        <end position="16"/>
    </location>
</feature>
<dbReference type="EMBL" id="BMAV01013202">
    <property type="protein sequence ID" value="GFY60551.1"/>
    <property type="molecule type" value="Genomic_DNA"/>
</dbReference>
<proteinExistence type="predicted"/>
<evidence type="ECO:0000256" key="1">
    <source>
        <dbReference type="SAM" id="MobiDB-lite"/>
    </source>
</evidence>
<reference evidence="2" key="1">
    <citation type="submission" date="2020-08" db="EMBL/GenBank/DDBJ databases">
        <title>Multicomponent nature underlies the extraordinary mechanical properties of spider dragline silk.</title>
        <authorList>
            <person name="Kono N."/>
            <person name="Nakamura H."/>
            <person name="Mori M."/>
            <person name="Yoshida Y."/>
            <person name="Ohtoshi R."/>
            <person name="Malay A.D."/>
            <person name="Moran D.A.P."/>
            <person name="Tomita M."/>
            <person name="Numata K."/>
            <person name="Arakawa K."/>
        </authorList>
    </citation>
    <scope>NUCLEOTIDE SEQUENCE</scope>
</reference>
<organism evidence="2 3">
    <name type="scientific">Trichonephila inaurata madagascariensis</name>
    <dbReference type="NCBI Taxonomy" id="2747483"/>
    <lineage>
        <taxon>Eukaryota</taxon>
        <taxon>Metazoa</taxon>
        <taxon>Ecdysozoa</taxon>
        <taxon>Arthropoda</taxon>
        <taxon>Chelicerata</taxon>
        <taxon>Arachnida</taxon>
        <taxon>Araneae</taxon>
        <taxon>Araneomorphae</taxon>
        <taxon>Entelegynae</taxon>
        <taxon>Araneoidea</taxon>
        <taxon>Nephilidae</taxon>
        <taxon>Trichonephila</taxon>
        <taxon>Trichonephila inaurata</taxon>
    </lineage>
</organism>
<keyword evidence="3" id="KW-1185">Reference proteome</keyword>